<accession>A0A1W7AAC2</accession>
<name>A0A1W7AAC2_9STAP</name>
<dbReference type="Pfam" id="PF05256">
    <property type="entry name" value="UPF0223"/>
    <property type="match status" value="1"/>
</dbReference>
<dbReference type="RefSeq" id="WP_086042246.1">
    <property type="nucleotide sequence ID" value="NZ_CBCRZA010000006.1"/>
</dbReference>
<proteinExistence type="predicted"/>
<organism evidence="1 2">
    <name type="scientific">Macrococcoides canis</name>
    <dbReference type="NCBI Taxonomy" id="1855823"/>
    <lineage>
        <taxon>Bacteria</taxon>
        <taxon>Bacillati</taxon>
        <taxon>Bacillota</taxon>
        <taxon>Bacilli</taxon>
        <taxon>Bacillales</taxon>
        <taxon>Staphylococcaceae</taxon>
        <taxon>Macrococcoides</taxon>
    </lineage>
</organism>
<dbReference type="Proteomes" id="UP000194154">
    <property type="component" value="Chromosome"/>
</dbReference>
<protein>
    <submittedName>
        <fullName evidence="1">Uncharacterized protein</fullName>
    </submittedName>
</protein>
<dbReference type="InterPro" id="IPR023324">
    <property type="entry name" value="BH2638-like_sf"/>
</dbReference>
<dbReference type="InterPro" id="IPR007920">
    <property type="entry name" value="UPF0223"/>
</dbReference>
<keyword evidence="2" id="KW-1185">Reference proteome</keyword>
<dbReference type="Gene3D" id="1.10.220.80">
    <property type="entry name" value="BH2638-like"/>
    <property type="match status" value="1"/>
</dbReference>
<dbReference type="OrthoDB" id="1649074at2"/>
<dbReference type="KEGG" id="mcak:MCCS_09380"/>
<reference evidence="1 2" key="1">
    <citation type="journal article" date="2017" name="Int. J. Syst. Evol. Microbiol.">
        <title>Macrococcus canis sp. nov., a skin bacterium associated with infections in dogs.</title>
        <authorList>
            <person name="Gobeli Brawand S."/>
            <person name="Cotting K."/>
            <person name="Gomez-Sanz E."/>
            <person name="Collaud A."/>
            <person name="Thomann A."/>
            <person name="Brodard I."/>
            <person name="Rodriguez-Campos S."/>
            <person name="Strauss C."/>
            <person name="Perreten V."/>
        </authorList>
    </citation>
    <scope>NUCLEOTIDE SEQUENCE [LARGE SCALE GENOMIC DNA]</scope>
    <source>
        <strain evidence="1 2">KM45013</strain>
    </source>
</reference>
<dbReference type="EMBL" id="CP021059">
    <property type="protein sequence ID" value="ARQ06585.1"/>
    <property type="molecule type" value="Genomic_DNA"/>
</dbReference>
<sequence length="92" mass="10917">MNYSYPIDTEWSQEEIIDVVNFLSLIEDAYERSVNTEDFMTLYRAFKQVAPMKSDENRILKSFEQVSTYSGYHTVKRAKQAKENNEKIFSMK</sequence>
<dbReference type="PIRSF" id="PIRSF037260">
    <property type="entry name" value="UPF0223"/>
    <property type="match status" value="1"/>
</dbReference>
<dbReference type="STRING" id="1855823.MCCS_09380"/>
<dbReference type="AlphaFoldDB" id="A0A1W7AAC2"/>
<evidence type="ECO:0000313" key="2">
    <source>
        <dbReference type="Proteomes" id="UP000194154"/>
    </source>
</evidence>
<dbReference type="GeneID" id="35295070"/>
<dbReference type="SUPFAM" id="SSF158504">
    <property type="entry name" value="BH2638-like"/>
    <property type="match status" value="1"/>
</dbReference>
<dbReference type="NCBIfam" id="NF003353">
    <property type="entry name" value="PRK04387.1"/>
    <property type="match status" value="1"/>
</dbReference>
<evidence type="ECO:0000313" key="1">
    <source>
        <dbReference type="EMBL" id="ARQ06585.1"/>
    </source>
</evidence>
<gene>
    <name evidence="1" type="ORF">MCCS_09380</name>
</gene>